<dbReference type="Proteomes" id="UP001234178">
    <property type="component" value="Unassembled WGS sequence"/>
</dbReference>
<protein>
    <submittedName>
        <fullName evidence="1">Uncharacterized protein</fullName>
    </submittedName>
</protein>
<dbReference type="EMBL" id="JAOYFB010000036">
    <property type="protein sequence ID" value="KAK4020883.1"/>
    <property type="molecule type" value="Genomic_DNA"/>
</dbReference>
<evidence type="ECO:0000313" key="1">
    <source>
        <dbReference type="EMBL" id="KAK4020883.1"/>
    </source>
</evidence>
<organism evidence="1 2">
    <name type="scientific">Daphnia magna</name>
    <dbReference type="NCBI Taxonomy" id="35525"/>
    <lineage>
        <taxon>Eukaryota</taxon>
        <taxon>Metazoa</taxon>
        <taxon>Ecdysozoa</taxon>
        <taxon>Arthropoda</taxon>
        <taxon>Crustacea</taxon>
        <taxon>Branchiopoda</taxon>
        <taxon>Diplostraca</taxon>
        <taxon>Cladocera</taxon>
        <taxon>Anomopoda</taxon>
        <taxon>Daphniidae</taxon>
        <taxon>Daphnia</taxon>
    </lineage>
</organism>
<comment type="caution">
    <text evidence="1">The sequence shown here is derived from an EMBL/GenBank/DDBJ whole genome shotgun (WGS) entry which is preliminary data.</text>
</comment>
<sequence>MDIAYQLVTKGKTLFCNVMRDMLRKDDNHIIEVLSMCNQRFCFGFPKQPDKLKCTTANDK</sequence>
<proteinExistence type="predicted"/>
<accession>A0ABR0A6V9</accession>
<gene>
    <name evidence="1" type="ORF">OUZ56_002825</name>
</gene>
<reference evidence="1 2" key="1">
    <citation type="journal article" date="2023" name="Nucleic Acids Res.">
        <title>The hologenome of Daphnia magna reveals possible DNA methylation and microbiome-mediated evolution of the host genome.</title>
        <authorList>
            <person name="Chaturvedi A."/>
            <person name="Li X."/>
            <person name="Dhandapani V."/>
            <person name="Marshall H."/>
            <person name="Kissane S."/>
            <person name="Cuenca-Cambronero M."/>
            <person name="Asole G."/>
            <person name="Calvet F."/>
            <person name="Ruiz-Romero M."/>
            <person name="Marangio P."/>
            <person name="Guigo R."/>
            <person name="Rago D."/>
            <person name="Mirbahai L."/>
            <person name="Eastwood N."/>
            <person name="Colbourne J.K."/>
            <person name="Zhou J."/>
            <person name="Mallon E."/>
            <person name="Orsini L."/>
        </authorList>
    </citation>
    <scope>NUCLEOTIDE SEQUENCE [LARGE SCALE GENOMIC DNA]</scope>
    <source>
        <strain evidence="1">LRV0_1</strain>
    </source>
</reference>
<evidence type="ECO:0000313" key="2">
    <source>
        <dbReference type="Proteomes" id="UP001234178"/>
    </source>
</evidence>
<keyword evidence="2" id="KW-1185">Reference proteome</keyword>
<name>A0ABR0A6V9_9CRUS</name>